<comment type="caution">
    <text evidence="1">The sequence shown here is derived from an EMBL/GenBank/DDBJ whole genome shotgun (WGS) entry which is preliminary data.</text>
</comment>
<proteinExistence type="predicted"/>
<dbReference type="InterPro" id="IPR014962">
    <property type="entry name" value="YolD"/>
</dbReference>
<sequence length="171" mass="19003">MWLRSEIQEVLRTVSIMSGGSTMDYKNTPEGRAVQSKYADLLSLSRPAPIKSRMTIQNRAKIFSPFAALRGYEDEIASEGKDHLKVQRIELSEEEKAKLSDTLCRLRKGQPISVRYFIGGYYENISGTVEVIDPVASELRISTGTKTSLGKDLSTIIPFGDILTLTEVTPS</sequence>
<evidence type="ECO:0000313" key="2">
    <source>
        <dbReference type="Proteomes" id="UP000250997"/>
    </source>
</evidence>
<gene>
    <name evidence="1" type="ORF">C4N27_02715</name>
</gene>
<protein>
    <recommendedName>
        <fullName evidence="3">YolD-like protein</fullName>
    </recommendedName>
</protein>
<dbReference type="Proteomes" id="UP000250997">
    <property type="component" value="Unassembled WGS sequence"/>
</dbReference>
<dbReference type="Pfam" id="PF08863">
    <property type="entry name" value="YolD"/>
    <property type="match status" value="1"/>
</dbReference>
<evidence type="ECO:0000313" key="1">
    <source>
        <dbReference type="EMBL" id="RAW53077.1"/>
    </source>
</evidence>
<accession>A0AAX1QNE5</accession>
<reference evidence="1 2" key="1">
    <citation type="submission" date="2018-02" db="EMBL/GenBank/DDBJ databases">
        <title>Complete genome sequencing of Faecalibacterium prausnitzii strains isolated from the human gut.</title>
        <authorList>
            <person name="Fitzgerald B.C."/>
            <person name="Shkoporov A.N."/>
            <person name="Ross P.R."/>
            <person name="Hill C."/>
        </authorList>
    </citation>
    <scope>NUCLEOTIDE SEQUENCE [LARGE SCALE GENOMIC DNA]</scope>
    <source>
        <strain evidence="1 2">APC942/18-1</strain>
    </source>
</reference>
<name>A0AAX1QNE5_9FIRM</name>
<dbReference type="EMBL" id="PRLA01000001">
    <property type="protein sequence ID" value="RAW53077.1"/>
    <property type="molecule type" value="Genomic_DNA"/>
</dbReference>
<evidence type="ECO:0008006" key="3">
    <source>
        <dbReference type="Google" id="ProtNLM"/>
    </source>
</evidence>
<dbReference type="AlphaFoldDB" id="A0AAX1QNE5"/>
<organism evidence="1 2">
    <name type="scientific">Faecalibacterium prausnitzii</name>
    <dbReference type="NCBI Taxonomy" id="853"/>
    <lineage>
        <taxon>Bacteria</taxon>
        <taxon>Bacillati</taxon>
        <taxon>Bacillota</taxon>
        <taxon>Clostridia</taxon>
        <taxon>Eubacteriales</taxon>
        <taxon>Oscillospiraceae</taxon>
        <taxon>Faecalibacterium</taxon>
    </lineage>
</organism>